<dbReference type="AlphaFoldDB" id="A0A9N7V4M7"/>
<evidence type="ECO:0000313" key="2">
    <source>
        <dbReference type="Proteomes" id="UP001153269"/>
    </source>
</evidence>
<protein>
    <submittedName>
        <fullName evidence="1">Uncharacterized protein</fullName>
    </submittedName>
</protein>
<organism evidence="1 2">
    <name type="scientific">Pleuronectes platessa</name>
    <name type="common">European plaice</name>
    <dbReference type="NCBI Taxonomy" id="8262"/>
    <lineage>
        <taxon>Eukaryota</taxon>
        <taxon>Metazoa</taxon>
        <taxon>Chordata</taxon>
        <taxon>Craniata</taxon>
        <taxon>Vertebrata</taxon>
        <taxon>Euteleostomi</taxon>
        <taxon>Actinopterygii</taxon>
        <taxon>Neopterygii</taxon>
        <taxon>Teleostei</taxon>
        <taxon>Neoteleostei</taxon>
        <taxon>Acanthomorphata</taxon>
        <taxon>Carangaria</taxon>
        <taxon>Pleuronectiformes</taxon>
        <taxon>Pleuronectoidei</taxon>
        <taxon>Pleuronectidae</taxon>
        <taxon>Pleuronectes</taxon>
    </lineage>
</organism>
<dbReference type="EMBL" id="CADEAL010003268">
    <property type="protein sequence ID" value="CAB1444016.1"/>
    <property type="molecule type" value="Genomic_DNA"/>
</dbReference>
<dbReference type="Proteomes" id="UP001153269">
    <property type="component" value="Unassembled WGS sequence"/>
</dbReference>
<keyword evidence="2" id="KW-1185">Reference proteome</keyword>
<name>A0A9N7V4M7_PLEPL</name>
<proteinExistence type="predicted"/>
<sequence length="146" mass="16636">MERRWTIGRSLDYGKKRSLVRLHGETTKRRTWIDLSKNPRGFSLPCLVPLSKAPYSPNICSPGAVHSRSQLCVLHQMVGVCSPVCVRIGMELRRERYREQMRNLNARPCGGEGAKKTKESFYVRRSVLMTASCPVRSTHTSFAVDR</sequence>
<gene>
    <name evidence="1" type="ORF">PLEPLA_LOCUS31732</name>
</gene>
<accession>A0A9N7V4M7</accession>
<comment type="caution">
    <text evidence="1">The sequence shown here is derived from an EMBL/GenBank/DDBJ whole genome shotgun (WGS) entry which is preliminary data.</text>
</comment>
<evidence type="ECO:0000313" key="1">
    <source>
        <dbReference type="EMBL" id="CAB1444016.1"/>
    </source>
</evidence>
<reference evidence="1" key="1">
    <citation type="submission" date="2020-03" db="EMBL/GenBank/DDBJ databases">
        <authorList>
            <person name="Weist P."/>
        </authorList>
    </citation>
    <scope>NUCLEOTIDE SEQUENCE</scope>
</reference>